<reference evidence="1" key="1">
    <citation type="journal article" date="2020" name="bioRxiv">
        <title>Comparative genomics of Chlamydomonas.</title>
        <authorList>
            <person name="Craig R.J."/>
            <person name="Hasan A.R."/>
            <person name="Ness R.W."/>
            <person name="Keightley P.D."/>
        </authorList>
    </citation>
    <scope>NUCLEOTIDE SEQUENCE</scope>
    <source>
        <strain evidence="1">SAG 7.73</strain>
    </source>
</reference>
<dbReference type="AlphaFoldDB" id="A0A835SJM4"/>
<gene>
    <name evidence="1" type="ORF">HXX76_015227</name>
</gene>
<name>A0A835SJM4_CHLIN</name>
<keyword evidence="2" id="KW-1185">Reference proteome</keyword>
<proteinExistence type="predicted"/>
<dbReference type="GO" id="GO:0005783">
    <property type="term" value="C:endoplasmic reticulum"/>
    <property type="evidence" value="ECO:0007669"/>
    <property type="project" value="TreeGrafter"/>
</dbReference>
<accession>A0A835SJM4</accession>
<dbReference type="PANTHER" id="PTHR12393">
    <property type="entry name" value="SPHINGOMYELIN PHOSPHODIESTERASE RELATED"/>
    <property type="match status" value="1"/>
</dbReference>
<dbReference type="GO" id="GO:0016020">
    <property type="term" value="C:membrane"/>
    <property type="evidence" value="ECO:0007669"/>
    <property type="project" value="TreeGrafter"/>
</dbReference>
<dbReference type="Proteomes" id="UP000650467">
    <property type="component" value="Unassembled WGS sequence"/>
</dbReference>
<dbReference type="GO" id="GO:0046513">
    <property type="term" value="P:ceramide biosynthetic process"/>
    <property type="evidence" value="ECO:0007669"/>
    <property type="project" value="TreeGrafter"/>
</dbReference>
<comment type="caution">
    <text evidence="1">The sequence shown here is derived from an EMBL/GenBank/DDBJ whole genome shotgun (WGS) entry which is preliminary data.</text>
</comment>
<organism evidence="1 2">
    <name type="scientific">Chlamydomonas incerta</name>
    <dbReference type="NCBI Taxonomy" id="51695"/>
    <lineage>
        <taxon>Eukaryota</taxon>
        <taxon>Viridiplantae</taxon>
        <taxon>Chlorophyta</taxon>
        <taxon>core chlorophytes</taxon>
        <taxon>Chlorophyceae</taxon>
        <taxon>CS clade</taxon>
        <taxon>Chlamydomonadales</taxon>
        <taxon>Chlamydomonadaceae</taxon>
        <taxon>Chlamydomonas</taxon>
    </lineage>
</organism>
<dbReference type="GO" id="GO:0004620">
    <property type="term" value="F:phospholipase activity"/>
    <property type="evidence" value="ECO:0007669"/>
    <property type="project" value="TreeGrafter"/>
</dbReference>
<sequence>MSADGPACAWKRLSIDLIKQIAEALHPNEVATGLKLADADTAAALRDSYKTLYLAQPHNALWDAARKPHRAQQPWPGPAFVAHWGHPEPWRALTLPQRRRLLCLAASSGHAGSLEAALAQCACTLTPEVLTAAAAAGNTAGCKRLRGAGCGADWRTITAAAEAGHLPVLQLLTHKRSAHLSDAAARGACAGGHANILAWLRQQATGFRPSLDDVEAAARAGQVAMLELLLPPPLPPRPASAQATAEAGDGAPFRLDRGLLWELDATAGAARVEHPPAQSDRRAENRLRLLQAIIHGCPVEVLQRHYEPLSRGWVPAPRPEAAAAEQLAAAGAALGAGGAAVVAPELWRSKLLTSALQSPTACWGAKLEFLLSAWGPQQTTELVRDVAACEMAVHATTESLDCLQRLRWLRAHGFQFGTRAAELVSAGGHAEALAYLWYECGMPGPMGTPDPVGVFLRGCSRTVARFSEHEAGARFLRVLQLLAARGAVLSAEHAAMATDWPGPEPMLLYLAEATEPFTEREGYHWNWAFTRAAQNGASLAVLRVLRERRGAAVDVAAVAHGGSEEALDWAAAELAAEGSVLQPLSLFTARHLTNSGNRAGLVWLRSRGLLPPGL</sequence>
<dbReference type="GO" id="GO:0071944">
    <property type="term" value="C:cell periphery"/>
    <property type="evidence" value="ECO:0007669"/>
    <property type="project" value="TreeGrafter"/>
</dbReference>
<dbReference type="EMBL" id="JAEHOC010000077">
    <property type="protein sequence ID" value="KAG2423589.1"/>
    <property type="molecule type" value="Genomic_DNA"/>
</dbReference>
<evidence type="ECO:0000313" key="1">
    <source>
        <dbReference type="EMBL" id="KAG2423589.1"/>
    </source>
</evidence>
<evidence type="ECO:0008006" key="3">
    <source>
        <dbReference type="Google" id="ProtNLM"/>
    </source>
</evidence>
<dbReference type="GO" id="GO:0030149">
    <property type="term" value="P:sphingolipid catabolic process"/>
    <property type="evidence" value="ECO:0007669"/>
    <property type="project" value="TreeGrafter"/>
</dbReference>
<evidence type="ECO:0000313" key="2">
    <source>
        <dbReference type="Proteomes" id="UP000650467"/>
    </source>
</evidence>
<protein>
    <recommendedName>
        <fullName evidence="3">Ankyrin repeat domain-containing protein</fullName>
    </recommendedName>
</protein>
<dbReference type="PANTHER" id="PTHR12393:SF6">
    <property type="entry name" value="SPHINGOMYELIN PHOSPHODIESTERASE 2"/>
    <property type="match status" value="1"/>
</dbReference>